<dbReference type="EMBL" id="JABSTQ010010841">
    <property type="protein sequence ID" value="KAG0417459.1"/>
    <property type="molecule type" value="Genomic_DNA"/>
</dbReference>
<sequence length="659" mass="73912">MPYCCVPFCTSSGKNKQPGTSFHEIPADAVSCEQWLKAISRKDWQPNTTSNYSVVCSNHFEDSCFKTTTKTRRLIHGAVPTKFEGYPSYMKPAPVKKRHTRCVEKRKRELPAAEMQDGHRTMQATTTGPGHADLGLLGTASNSVDGDNTSSILHPEIIEEPSAKRPELETPDLSLRGSYEASSATRSDETVCRVQNLDNSERRSYIRRDYGTQTVKGKSTAAFCEHRQGRRKERALQTRLLRLKKTVDKYKKELRQLKEDCKVDSFLEIVKEAEEQNQMARLILDQVLSFNKKRLTWSETTVRHCVILRNLSTKTYEYIRQEELLKLPCRNTLQKYVGNPAGEVGFSSQVCSRLRTEVESLKTPQSRVCSLVVDEMHIRQRLDYNKQQDAFIGDVNPERAFGFVLTRKFSSDPLEALFGFLRRTAGCNDALDVRATLNGIEKMLKTGIIASSNQSNVASSSSYRTGTLISVDHNAAKATSSFPVAAEERLRELCISPRPQQPGPGAASIAMVGGYIARVLMEKSTCDNCIALVLKPKLYAAVDGLIAHQDRGGLCYPTPQLITALTALKSFVDIVLKHRKSILKPLQTSVDHAVRVMMDLPVLMCTDGDREHRQVFLELLCTKFVKPLLTNYAVDITDKTTVAKLYGSKPLSRKYVKLN</sequence>
<organism evidence="1 2">
    <name type="scientific">Ixodes persulcatus</name>
    <name type="common">Taiga tick</name>
    <dbReference type="NCBI Taxonomy" id="34615"/>
    <lineage>
        <taxon>Eukaryota</taxon>
        <taxon>Metazoa</taxon>
        <taxon>Ecdysozoa</taxon>
        <taxon>Arthropoda</taxon>
        <taxon>Chelicerata</taxon>
        <taxon>Arachnida</taxon>
        <taxon>Acari</taxon>
        <taxon>Parasitiformes</taxon>
        <taxon>Ixodida</taxon>
        <taxon>Ixodoidea</taxon>
        <taxon>Ixodidae</taxon>
        <taxon>Ixodinae</taxon>
        <taxon>Ixodes</taxon>
    </lineage>
</organism>
<protein>
    <submittedName>
        <fullName evidence="1">Uncharacterized protein</fullName>
    </submittedName>
</protein>
<dbReference type="Proteomes" id="UP000805193">
    <property type="component" value="Unassembled WGS sequence"/>
</dbReference>
<accession>A0AC60PDE2</accession>
<evidence type="ECO:0000313" key="1">
    <source>
        <dbReference type="EMBL" id="KAG0417459.1"/>
    </source>
</evidence>
<gene>
    <name evidence="1" type="ORF">HPB47_005611</name>
</gene>
<name>A0AC60PDE2_IXOPE</name>
<reference evidence="1 2" key="1">
    <citation type="journal article" date="2020" name="Cell">
        <title>Large-Scale Comparative Analyses of Tick Genomes Elucidate Their Genetic Diversity and Vector Capacities.</title>
        <authorList>
            <consortium name="Tick Genome and Microbiome Consortium (TIGMIC)"/>
            <person name="Jia N."/>
            <person name="Wang J."/>
            <person name="Shi W."/>
            <person name="Du L."/>
            <person name="Sun Y."/>
            <person name="Zhan W."/>
            <person name="Jiang J.F."/>
            <person name="Wang Q."/>
            <person name="Zhang B."/>
            <person name="Ji P."/>
            <person name="Bell-Sakyi L."/>
            <person name="Cui X.M."/>
            <person name="Yuan T.T."/>
            <person name="Jiang B.G."/>
            <person name="Yang W.F."/>
            <person name="Lam T.T."/>
            <person name="Chang Q.C."/>
            <person name="Ding S.J."/>
            <person name="Wang X.J."/>
            <person name="Zhu J.G."/>
            <person name="Ruan X.D."/>
            <person name="Zhao L."/>
            <person name="Wei J.T."/>
            <person name="Ye R.Z."/>
            <person name="Que T.C."/>
            <person name="Du C.H."/>
            <person name="Zhou Y.H."/>
            <person name="Cheng J.X."/>
            <person name="Dai P.F."/>
            <person name="Guo W.B."/>
            <person name="Han X.H."/>
            <person name="Huang E.J."/>
            <person name="Li L.F."/>
            <person name="Wei W."/>
            <person name="Gao Y.C."/>
            <person name="Liu J.Z."/>
            <person name="Shao H.Z."/>
            <person name="Wang X."/>
            <person name="Wang C.C."/>
            <person name="Yang T.C."/>
            <person name="Huo Q.B."/>
            <person name="Li W."/>
            <person name="Chen H.Y."/>
            <person name="Chen S.E."/>
            <person name="Zhou L.G."/>
            <person name="Ni X.B."/>
            <person name="Tian J.H."/>
            <person name="Sheng Y."/>
            <person name="Liu T."/>
            <person name="Pan Y.S."/>
            <person name="Xia L.Y."/>
            <person name="Li J."/>
            <person name="Zhao F."/>
            <person name="Cao W.C."/>
        </authorList>
    </citation>
    <scope>NUCLEOTIDE SEQUENCE [LARGE SCALE GENOMIC DNA]</scope>
    <source>
        <strain evidence="1">Iper-2018</strain>
    </source>
</reference>
<comment type="caution">
    <text evidence="1">The sequence shown here is derived from an EMBL/GenBank/DDBJ whole genome shotgun (WGS) entry which is preliminary data.</text>
</comment>
<evidence type="ECO:0000313" key="2">
    <source>
        <dbReference type="Proteomes" id="UP000805193"/>
    </source>
</evidence>
<proteinExistence type="predicted"/>
<keyword evidence="2" id="KW-1185">Reference proteome</keyword>